<name>C8X3B9_DESRD</name>
<dbReference type="AlphaFoldDB" id="C8X3B9"/>
<dbReference type="eggNOG" id="ENOG50319MK">
    <property type="taxonomic scope" value="Bacteria"/>
</dbReference>
<reference evidence="2" key="1">
    <citation type="submission" date="2009-09" db="EMBL/GenBank/DDBJ databases">
        <title>The complete chromosome of Desulfohalobium retbaense DSM 5692.</title>
        <authorList>
            <consortium name="US DOE Joint Genome Institute (JGI-PGF)"/>
            <person name="Lucas S."/>
            <person name="Copeland A."/>
            <person name="Lapidus A."/>
            <person name="Glavina del Rio T."/>
            <person name="Dalin E."/>
            <person name="Tice H."/>
            <person name="Bruce D."/>
            <person name="Goodwin L."/>
            <person name="Pitluck S."/>
            <person name="Kyrpides N."/>
            <person name="Mavromatis K."/>
            <person name="Ivanova N."/>
            <person name="Mikhailova N."/>
            <person name="Munk A.C."/>
            <person name="Brettin T."/>
            <person name="Detter J.C."/>
            <person name="Han C."/>
            <person name="Tapia R."/>
            <person name="Larimer F."/>
            <person name="Land M."/>
            <person name="Hauser L."/>
            <person name="Markowitz V."/>
            <person name="Cheng J.-F."/>
            <person name="Hugenholtz P."/>
            <person name="Woyke T."/>
            <person name="Wu D."/>
            <person name="Spring S."/>
            <person name="Klenk H.-P."/>
            <person name="Eisen J.A."/>
        </authorList>
    </citation>
    <scope>NUCLEOTIDE SEQUENCE [LARGE SCALE GENOMIC DNA]</scope>
    <source>
        <strain evidence="2">DSM 5692</strain>
    </source>
</reference>
<keyword evidence="2" id="KW-1185">Reference proteome</keyword>
<accession>C8X3B9</accession>
<evidence type="ECO:0000313" key="2">
    <source>
        <dbReference type="Proteomes" id="UP000001052"/>
    </source>
</evidence>
<dbReference type="Proteomes" id="UP000001052">
    <property type="component" value="Chromosome"/>
</dbReference>
<dbReference type="HOGENOM" id="CLU_167438_1_0_7"/>
<reference evidence="1 2" key="2">
    <citation type="journal article" date="2010" name="Stand. Genomic Sci.">
        <title>Complete genome sequence of Desulfohalobium retbaense type strain (HR(100)).</title>
        <authorList>
            <person name="Spring S."/>
            <person name="Nolan M."/>
            <person name="Lapidus A."/>
            <person name="Glavina Del Rio T."/>
            <person name="Copeland A."/>
            <person name="Tice H."/>
            <person name="Cheng J.F."/>
            <person name="Lucas S."/>
            <person name="Land M."/>
            <person name="Chen F."/>
            <person name="Bruce D."/>
            <person name="Goodwin L."/>
            <person name="Pitluck S."/>
            <person name="Ivanova N."/>
            <person name="Mavromatis K."/>
            <person name="Mikhailova N."/>
            <person name="Pati A."/>
            <person name="Chen A."/>
            <person name="Palaniappan K."/>
            <person name="Hauser L."/>
            <person name="Chang Y.J."/>
            <person name="Jeffries C.D."/>
            <person name="Munk C."/>
            <person name="Kiss H."/>
            <person name="Chain P."/>
            <person name="Han C."/>
            <person name="Brettin T."/>
            <person name="Detter J.C."/>
            <person name="Schuler E."/>
            <person name="Goker M."/>
            <person name="Rohde M."/>
            <person name="Bristow J."/>
            <person name="Eisen J.A."/>
            <person name="Markowitz V."/>
            <person name="Hugenholtz P."/>
            <person name="Kyrpides N.C."/>
            <person name="Klenk H.P."/>
        </authorList>
    </citation>
    <scope>NUCLEOTIDE SEQUENCE [LARGE SCALE GENOMIC DNA]</scope>
    <source>
        <strain evidence="1 2">DSM 5692</strain>
    </source>
</reference>
<dbReference type="KEGG" id="drt:Dret_1632"/>
<evidence type="ECO:0000313" key="1">
    <source>
        <dbReference type="EMBL" id="ACV68916.1"/>
    </source>
</evidence>
<organism evidence="1 2">
    <name type="scientific">Desulfohalobium retbaense (strain ATCC 49708 / DSM 5692 / JCM 16813 / HR100)</name>
    <dbReference type="NCBI Taxonomy" id="485915"/>
    <lineage>
        <taxon>Bacteria</taxon>
        <taxon>Pseudomonadati</taxon>
        <taxon>Thermodesulfobacteriota</taxon>
        <taxon>Desulfovibrionia</taxon>
        <taxon>Desulfovibrionales</taxon>
        <taxon>Desulfohalobiaceae</taxon>
        <taxon>Desulfohalobium</taxon>
    </lineage>
</organism>
<sequence length="98" mass="11453">MSSWQIPIGIPWYRREDYDRLKDIFDDGAEFQTSYEDWLTASEDAATALSRRQYKVERVTIDPDAFCDWCRKNGRRMDALARTAFANAVVDQKYGLGF</sequence>
<gene>
    <name evidence="1" type="ordered locus">Dret_1632</name>
</gene>
<dbReference type="OrthoDB" id="6638191at2"/>
<protein>
    <submittedName>
        <fullName evidence="1">Uncharacterized protein</fullName>
    </submittedName>
</protein>
<dbReference type="EMBL" id="CP001734">
    <property type="protein sequence ID" value="ACV68916.1"/>
    <property type="molecule type" value="Genomic_DNA"/>
</dbReference>
<dbReference type="RefSeq" id="WP_015752059.1">
    <property type="nucleotide sequence ID" value="NC_013223.1"/>
</dbReference>
<proteinExistence type="predicted"/>